<keyword evidence="6" id="KW-0812">Transmembrane</keyword>
<evidence type="ECO:0000256" key="5">
    <source>
        <dbReference type="SAM" id="MobiDB-lite"/>
    </source>
</evidence>
<dbReference type="PANTHER" id="PTHR43289:SF6">
    <property type="entry name" value="SERINE_THREONINE-PROTEIN KINASE NEKL-3"/>
    <property type="match status" value="1"/>
</dbReference>
<keyword evidence="6" id="KW-1133">Transmembrane helix</keyword>
<accession>A0A0C2CKI0</accession>
<keyword evidence="3 8" id="KW-0418">Kinase</keyword>
<evidence type="ECO:0000256" key="4">
    <source>
        <dbReference type="ARBA" id="ARBA00022840"/>
    </source>
</evidence>
<dbReference type="Proteomes" id="UP000031599">
    <property type="component" value="Unassembled WGS sequence"/>
</dbReference>
<evidence type="ECO:0000259" key="7">
    <source>
        <dbReference type="PROSITE" id="PS50011"/>
    </source>
</evidence>
<protein>
    <submittedName>
        <fullName evidence="8">Serine/threonine protein kinase PrkC, regulator of stationary phase</fullName>
    </submittedName>
</protein>
<dbReference type="GO" id="GO:0004674">
    <property type="term" value="F:protein serine/threonine kinase activity"/>
    <property type="evidence" value="ECO:0007669"/>
    <property type="project" value="UniProtKB-KW"/>
</dbReference>
<dbReference type="EMBL" id="JMCC02000196">
    <property type="protein sequence ID" value="KIG11701.1"/>
    <property type="molecule type" value="Genomic_DNA"/>
</dbReference>
<dbReference type="InterPro" id="IPR008271">
    <property type="entry name" value="Ser/Thr_kinase_AS"/>
</dbReference>
<dbReference type="Pfam" id="PF00069">
    <property type="entry name" value="Pkinase"/>
    <property type="match status" value="1"/>
</dbReference>
<dbReference type="GO" id="GO:0005524">
    <property type="term" value="F:ATP binding"/>
    <property type="evidence" value="ECO:0007669"/>
    <property type="project" value="UniProtKB-KW"/>
</dbReference>
<keyword evidence="4" id="KW-0067">ATP-binding</keyword>
<dbReference type="PANTHER" id="PTHR43289">
    <property type="entry name" value="MITOGEN-ACTIVATED PROTEIN KINASE KINASE KINASE 20-RELATED"/>
    <property type="match status" value="1"/>
</dbReference>
<evidence type="ECO:0000256" key="6">
    <source>
        <dbReference type="SAM" id="Phobius"/>
    </source>
</evidence>
<dbReference type="SUPFAM" id="SSF56112">
    <property type="entry name" value="Protein kinase-like (PK-like)"/>
    <property type="match status" value="1"/>
</dbReference>
<dbReference type="PROSITE" id="PS50011">
    <property type="entry name" value="PROTEIN_KINASE_DOM"/>
    <property type="match status" value="1"/>
</dbReference>
<dbReference type="Gene3D" id="3.30.200.20">
    <property type="entry name" value="Phosphorylase Kinase, domain 1"/>
    <property type="match status" value="1"/>
</dbReference>
<comment type="caution">
    <text evidence="8">The sequence shown here is derived from an EMBL/GenBank/DDBJ whole genome shotgun (WGS) entry which is preliminary data.</text>
</comment>
<keyword evidence="1" id="KW-0808">Transferase</keyword>
<name>A0A0C2CKI0_9BACT</name>
<dbReference type="CDD" id="cd14014">
    <property type="entry name" value="STKc_PknB_like"/>
    <property type="match status" value="1"/>
</dbReference>
<gene>
    <name evidence="8" type="ORF">DB30_02625</name>
</gene>
<keyword evidence="6" id="KW-0472">Membrane</keyword>
<reference evidence="8 9" key="1">
    <citation type="submission" date="2014-12" db="EMBL/GenBank/DDBJ databases">
        <title>Genome assembly of Enhygromyxa salina DSM 15201.</title>
        <authorList>
            <person name="Sharma G."/>
            <person name="Subramanian S."/>
        </authorList>
    </citation>
    <scope>NUCLEOTIDE SEQUENCE [LARGE SCALE GENOMIC DNA]</scope>
    <source>
        <strain evidence="8 9">DSM 15201</strain>
    </source>
</reference>
<organism evidence="8 9">
    <name type="scientific">Enhygromyxa salina</name>
    <dbReference type="NCBI Taxonomy" id="215803"/>
    <lineage>
        <taxon>Bacteria</taxon>
        <taxon>Pseudomonadati</taxon>
        <taxon>Myxococcota</taxon>
        <taxon>Polyangia</taxon>
        <taxon>Nannocystales</taxon>
        <taxon>Nannocystaceae</taxon>
        <taxon>Enhygromyxa</taxon>
    </lineage>
</organism>
<evidence type="ECO:0000256" key="3">
    <source>
        <dbReference type="ARBA" id="ARBA00022777"/>
    </source>
</evidence>
<evidence type="ECO:0000256" key="1">
    <source>
        <dbReference type="ARBA" id="ARBA00022679"/>
    </source>
</evidence>
<keyword evidence="8" id="KW-0723">Serine/threonine-protein kinase</keyword>
<feature type="domain" description="Protein kinase" evidence="7">
    <location>
        <begin position="73"/>
        <end position="372"/>
    </location>
</feature>
<evidence type="ECO:0000256" key="2">
    <source>
        <dbReference type="ARBA" id="ARBA00022741"/>
    </source>
</evidence>
<proteinExistence type="predicted"/>
<dbReference type="Gene3D" id="1.10.510.10">
    <property type="entry name" value="Transferase(Phosphotransferase) domain 1"/>
    <property type="match status" value="1"/>
</dbReference>
<dbReference type="SMART" id="SM00220">
    <property type="entry name" value="S_TKc"/>
    <property type="match status" value="1"/>
</dbReference>
<dbReference type="InterPro" id="IPR000719">
    <property type="entry name" value="Prot_kinase_dom"/>
</dbReference>
<feature type="region of interest" description="Disordered" evidence="5">
    <location>
        <begin position="258"/>
        <end position="285"/>
    </location>
</feature>
<feature type="compositionally biased region" description="Pro residues" evidence="5">
    <location>
        <begin position="413"/>
        <end position="423"/>
    </location>
</feature>
<evidence type="ECO:0000313" key="8">
    <source>
        <dbReference type="EMBL" id="KIG11701.1"/>
    </source>
</evidence>
<sequence>MESAPRSDGERVAEMSDADGTMLDGTVVDVSSTLITLGRAHANLGTRSLSLTRITTDDAEPSAVSLSESSRRYEHLRLLGRGGMGQVDQVWDHDLMRKLAVKRLHPDRANSSPALRQFLWEARVTAHLDHPNIVPVHDLSLDDQGDLYFTMKFVHGTSLDELLGALARVEQANAEGTGPTHVDEVITAEHLTALRRVRLFIDLCQAIAYAHERGVLHRDLKPANVMIGQYGEVLIMDWGLAFPLPGPAGENLRELLPDPFMDRRPARPNRPTGTPRYMSPEQVRAQPLDQRSDIYSLGVILYELLCLRSPYSATEFTRLLAQVSEGDIQPLTETGPSVPDALIHVVNRAMATDPDDRYPSVRALTDDIETVLDAFSPTLGAGQSGFGEAMPIPMSRPVTRPVAQASPMLAPAAPTPQPEPAPTAAPTGRASSASHIALTLGAGVLGGLAIAGSIRGALAELPPVSLLALAVVALGLLFLPLRALLSR</sequence>
<dbReference type="AlphaFoldDB" id="A0A0C2CKI0"/>
<dbReference type="PROSITE" id="PS00108">
    <property type="entry name" value="PROTEIN_KINASE_ST"/>
    <property type="match status" value="1"/>
</dbReference>
<evidence type="ECO:0000313" key="9">
    <source>
        <dbReference type="Proteomes" id="UP000031599"/>
    </source>
</evidence>
<dbReference type="InterPro" id="IPR011009">
    <property type="entry name" value="Kinase-like_dom_sf"/>
</dbReference>
<feature type="region of interest" description="Disordered" evidence="5">
    <location>
        <begin position="408"/>
        <end position="430"/>
    </location>
</feature>
<keyword evidence="2" id="KW-0547">Nucleotide-binding</keyword>
<feature type="transmembrane region" description="Helical" evidence="6">
    <location>
        <begin position="464"/>
        <end position="485"/>
    </location>
</feature>